<evidence type="ECO:0000256" key="1">
    <source>
        <dbReference type="SAM" id="Coils"/>
    </source>
</evidence>
<protein>
    <submittedName>
        <fullName evidence="2">Predicted protein</fullName>
    </submittedName>
</protein>
<name>B0DFE8_LACBS</name>
<reference evidence="2 3" key="1">
    <citation type="journal article" date="2008" name="Nature">
        <title>The genome of Laccaria bicolor provides insights into mycorrhizal symbiosis.</title>
        <authorList>
            <person name="Martin F."/>
            <person name="Aerts A."/>
            <person name="Ahren D."/>
            <person name="Brun A."/>
            <person name="Danchin E.G.J."/>
            <person name="Duchaussoy F."/>
            <person name="Gibon J."/>
            <person name="Kohler A."/>
            <person name="Lindquist E."/>
            <person name="Pereda V."/>
            <person name="Salamov A."/>
            <person name="Shapiro H.J."/>
            <person name="Wuyts J."/>
            <person name="Blaudez D."/>
            <person name="Buee M."/>
            <person name="Brokstein P."/>
            <person name="Canbaeck B."/>
            <person name="Cohen D."/>
            <person name="Courty P.E."/>
            <person name="Coutinho P.M."/>
            <person name="Delaruelle C."/>
            <person name="Detter J.C."/>
            <person name="Deveau A."/>
            <person name="DiFazio S."/>
            <person name="Duplessis S."/>
            <person name="Fraissinet-Tachet L."/>
            <person name="Lucic E."/>
            <person name="Frey-Klett P."/>
            <person name="Fourrey C."/>
            <person name="Feussner I."/>
            <person name="Gay G."/>
            <person name="Grimwood J."/>
            <person name="Hoegger P.J."/>
            <person name="Jain P."/>
            <person name="Kilaru S."/>
            <person name="Labbe J."/>
            <person name="Lin Y.C."/>
            <person name="Legue V."/>
            <person name="Le Tacon F."/>
            <person name="Marmeisse R."/>
            <person name="Melayah D."/>
            <person name="Montanini B."/>
            <person name="Muratet M."/>
            <person name="Nehls U."/>
            <person name="Niculita-Hirzel H."/>
            <person name="Oudot-Le Secq M.P."/>
            <person name="Peter M."/>
            <person name="Quesneville H."/>
            <person name="Rajashekar B."/>
            <person name="Reich M."/>
            <person name="Rouhier N."/>
            <person name="Schmutz J."/>
            <person name="Yin T."/>
            <person name="Chalot M."/>
            <person name="Henrissat B."/>
            <person name="Kuees U."/>
            <person name="Lucas S."/>
            <person name="Van de Peer Y."/>
            <person name="Podila G.K."/>
            <person name="Polle A."/>
            <person name="Pukkila P.J."/>
            <person name="Richardson P.M."/>
            <person name="Rouze P."/>
            <person name="Sanders I.R."/>
            <person name="Stajich J.E."/>
            <person name="Tunlid A."/>
            <person name="Tuskan G."/>
            <person name="Grigoriev I.V."/>
        </authorList>
    </citation>
    <scope>NUCLEOTIDE SEQUENCE [LARGE SCALE GENOMIC DNA]</scope>
    <source>
        <strain evidence="3">S238N-H82 / ATCC MYA-4686</strain>
    </source>
</reference>
<dbReference type="GeneID" id="6078094"/>
<evidence type="ECO:0000313" key="2">
    <source>
        <dbReference type="EMBL" id="EDR06691.1"/>
    </source>
</evidence>
<proteinExistence type="predicted"/>
<gene>
    <name evidence="2" type="ORF">LACBIDRAFT_328607</name>
</gene>
<dbReference type="OrthoDB" id="301415at2759"/>
<dbReference type="RefSeq" id="XP_001882538.1">
    <property type="nucleotide sequence ID" value="XM_001882503.1"/>
</dbReference>
<dbReference type="AlphaFoldDB" id="B0DFE8"/>
<dbReference type="KEGG" id="lbc:LACBIDRAFT_328607"/>
<dbReference type="HOGENOM" id="CLU_608413_0_0_1"/>
<sequence length="450" mass="49638">MTEHVGPCSLLIVSTIDVGTASPVFLSISTSKAAWGKTLCLCRASAFPSLSPCLVGIPTSSVLSVSYRRLRAPSSPVPGLLALTGIVSAPPSPLPSASNTLVVVAAMSKAWSPIGSPRAHSYEDIGIIDLSSVLGVILGPPEITRNEKAKKFMRVPLGSSIMHVRGSRLWNVSVWRLARCRLDFPYFYGDTCQKCVKRAAAKSEVERGDVEHQPQCLGCSVIYLFMKHEWCGACIQKELDANSEEPLYLLWCLSVIISPFFQEDLRTGLIGHAAEYQKTASDHRLNQAASKQNPQLQQATWMKEQLAMVCKASKVDTYTTEISLWIYLLGRKAAKQAQTLPLHWIWKGSELAKDVLEFAKAELKKAHNNVISAQQSTPIPLNLQSRLFFVMNLYSLNSVYHSVQFGLLANKTVHHFEPTETHLVGMVHAMFKSLKLDSKLSASDVKEIVF</sequence>
<dbReference type="InParanoid" id="B0DFE8"/>
<accession>B0DFE8</accession>
<evidence type="ECO:0000313" key="3">
    <source>
        <dbReference type="Proteomes" id="UP000001194"/>
    </source>
</evidence>
<dbReference type="EMBL" id="DS547107">
    <property type="protein sequence ID" value="EDR06691.1"/>
    <property type="molecule type" value="Genomic_DNA"/>
</dbReference>
<dbReference type="Proteomes" id="UP000001194">
    <property type="component" value="Unassembled WGS sequence"/>
</dbReference>
<keyword evidence="3" id="KW-1185">Reference proteome</keyword>
<keyword evidence="1" id="KW-0175">Coiled coil</keyword>
<organism evidence="3">
    <name type="scientific">Laccaria bicolor (strain S238N-H82 / ATCC MYA-4686)</name>
    <name type="common">Bicoloured deceiver</name>
    <name type="synonym">Laccaria laccata var. bicolor</name>
    <dbReference type="NCBI Taxonomy" id="486041"/>
    <lineage>
        <taxon>Eukaryota</taxon>
        <taxon>Fungi</taxon>
        <taxon>Dikarya</taxon>
        <taxon>Basidiomycota</taxon>
        <taxon>Agaricomycotina</taxon>
        <taxon>Agaricomycetes</taxon>
        <taxon>Agaricomycetidae</taxon>
        <taxon>Agaricales</taxon>
        <taxon>Agaricineae</taxon>
        <taxon>Hydnangiaceae</taxon>
        <taxon>Laccaria</taxon>
    </lineage>
</organism>
<feature type="coiled-coil region" evidence="1">
    <location>
        <begin position="349"/>
        <end position="376"/>
    </location>
</feature>